<dbReference type="GO" id="GO:0051536">
    <property type="term" value="F:iron-sulfur cluster binding"/>
    <property type="evidence" value="ECO:0007669"/>
    <property type="project" value="UniProtKB-KW"/>
</dbReference>
<accession>A0A4R1QSK0</accession>
<dbReference type="GO" id="GO:0005506">
    <property type="term" value="F:iron ion binding"/>
    <property type="evidence" value="ECO:0007669"/>
    <property type="project" value="UniProtKB-UniRule"/>
</dbReference>
<dbReference type="GO" id="GO:0009055">
    <property type="term" value="F:electron transfer activity"/>
    <property type="evidence" value="ECO:0007669"/>
    <property type="project" value="UniProtKB-UniRule"/>
</dbReference>
<dbReference type="AlphaFoldDB" id="A0A4R1QSK0"/>
<keyword evidence="3 6" id="KW-0249">Electron transport</keyword>
<dbReference type="InterPro" id="IPR017900">
    <property type="entry name" value="4Fe4S_Fe_S_CS"/>
</dbReference>
<dbReference type="Pfam" id="PF13370">
    <property type="entry name" value="Fer4_13"/>
    <property type="match status" value="1"/>
</dbReference>
<gene>
    <name evidence="8" type="ORF">EDD76_11048</name>
</gene>
<dbReference type="RefSeq" id="WP_031391483.1">
    <property type="nucleotide sequence ID" value="NZ_JPNB01000002.1"/>
</dbReference>
<dbReference type="InterPro" id="IPR001080">
    <property type="entry name" value="3Fe4S_ferredoxin"/>
</dbReference>
<dbReference type="InterPro" id="IPR017896">
    <property type="entry name" value="4Fe4S_Fe-S-bd"/>
</dbReference>
<dbReference type="PANTHER" id="PTHR36923">
    <property type="entry name" value="FERREDOXIN"/>
    <property type="match status" value="1"/>
</dbReference>
<proteinExistence type="predicted"/>
<dbReference type="OrthoDB" id="9803319at2"/>
<evidence type="ECO:0000256" key="1">
    <source>
        <dbReference type="ARBA" id="ARBA00022448"/>
    </source>
</evidence>
<dbReference type="PANTHER" id="PTHR36923:SF3">
    <property type="entry name" value="FERREDOXIN"/>
    <property type="match status" value="1"/>
</dbReference>
<keyword evidence="4 6" id="KW-0408">Iron</keyword>
<evidence type="ECO:0000256" key="4">
    <source>
        <dbReference type="ARBA" id="ARBA00023004"/>
    </source>
</evidence>
<dbReference type="EMBL" id="SLUO01000010">
    <property type="protein sequence ID" value="TCL56876.1"/>
    <property type="molecule type" value="Genomic_DNA"/>
</dbReference>
<keyword evidence="2 6" id="KW-0479">Metal-binding</keyword>
<dbReference type="InterPro" id="IPR051269">
    <property type="entry name" value="Fe-S_cluster_ET"/>
</dbReference>
<comment type="caution">
    <text evidence="8">The sequence shown here is derived from an EMBL/GenBank/DDBJ whole genome shotgun (WGS) entry which is preliminary data.</text>
</comment>
<dbReference type="PRINTS" id="PR00352">
    <property type="entry name" value="3FE4SFRDOXIN"/>
</dbReference>
<dbReference type="SUPFAM" id="SSF54862">
    <property type="entry name" value="4Fe-4S ferredoxins"/>
    <property type="match status" value="1"/>
</dbReference>
<evidence type="ECO:0000256" key="2">
    <source>
        <dbReference type="ARBA" id="ARBA00022723"/>
    </source>
</evidence>
<dbReference type="PROSITE" id="PS51379">
    <property type="entry name" value="4FE4S_FER_2"/>
    <property type="match status" value="1"/>
</dbReference>
<name>A0A4R1QSK0_9FIRM</name>
<organism evidence="8 9">
    <name type="scientific">Kineothrix alysoides</name>
    <dbReference type="NCBI Taxonomy" id="1469948"/>
    <lineage>
        <taxon>Bacteria</taxon>
        <taxon>Bacillati</taxon>
        <taxon>Bacillota</taxon>
        <taxon>Clostridia</taxon>
        <taxon>Lachnospirales</taxon>
        <taxon>Lachnospiraceae</taxon>
        <taxon>Kineothrix</taxon>
    </lineage>
</organism>
<keyword evidence="5 6" id="KW-0411">Iron-sulfur</keyword>
<comment type="function">
    <text evidence="6">Ferredoxins are iron-sulfur proteins that transfer electrons in a wide variety of metabolic reactions.</text>
</comment>
<evidence type="ECO:0000256" key="5">
    <source>
        <dbReference type="ARBA" id="ARBA00023014"/>
    </source>
</evidence>
<dbReference type="PROSITE" id="PS00198">
    <property type="entry name" value="4FE4S_FER_1"/>
    <property type="match status" value="1"/>
</dbReference>
<evidence type="ECO:0000259" key="7">
    <source>
        <dbReference type="PROSITE" id="PS51379"/>
    </source>
</evidence>
<evidence type="ECO:0000256" key="6">
    <source>
        <dbReference type="RuleBase" id="RU368020"/>
    </source>
</evidence>
<dbReference type="Gene3D" id="3.30.70.20">
    <property type="match status" value="1"/>
</dbReference>
<protein>
    <recommendedName>
        <fullName evidence="6">Ferredoxin</fullName>
    </recommendedName>
</protein>
<feature type="domain" description="4Fe-4S ferredoxin-type" evidence="7">
    <location>
        <begin position="1"/>
        <end position="29"/>
    </location>
</feature>
<reference evidence="8 9" key="1">
    <citation type="submission" date="2019-03" db="EMBL/GenBank/DDBJ databases">
        <title>Genomic Encyclopedia of Type Strains, Phase IV (KMG-IV): sequencing the most valuable type-strain genomes for metagenomic binning, comparative biology and taxonomic classification.</title>
        <authorList>
            <person name="Goeker M."/>
        </authorList>
    </citation>
    <scope>NUCLEOTIDE SEQUENCE [LARGE SCALE GENOMIC DNA]</scope>
    <source>
        <strain evidence="8 9">DSM 100556</strain>
    </source>
</reference>
<dbReference type="Proteomes" id="UP000295718">
    <property type="component" value="Unassembled WGS sequence"/>
</dbReference>
<keyword evidence="9" id="KW-1185">Reference proteome</keyword>
<evidence type="ECO:0000256" key="3">
    <source>
        <dbReference type="ARBA" id="ARBA00022982"/>
    </source>
</evidence>
<evidence type="ECO:0000313" key="9">
    <source>
        <dbReference type="Proteomes" id="UP000295718"/>
    </source>
</evidence>
<keyword evidence="1 6" id="KW-0813">Transport</keyword>
<sequence>MKAELDRSGCISCGLCTSICPEVFRMADDGIAEVYVEDVPAELEASAVEAQDGCPVAVIKVE</sequence>
<evidence type="ECO:0000313" key="8">
    <source>
        <dbReference type="EMBL" id="TCL56876.1"/>
    </source>
</evidence>
<dbReference type="STRING" id="1469948.GCA_000732725_02818"/>